<dbReference type="InterPro" id="IPR000524">
    <property type="entry name" value="Tscrpt_reg_HTH_GntR"/>
</dbReference>
<dbReference type="SMART" id="SM00345">
    <property type="entry name" value="HTH_GNTR"/>
    <property type="match status" value="1"/>
</dbReference>
<dbReference type="SUPFAM" id="SSF46785">
    <property type="entry name" value="Winged helix' DNA-binding domain"/>
    <property type="match status" value="1"/>
</dbReference>
<evidence type="ECO:0000259" key="4">
    <source>
        <dbReference type="PROSITE" id="PS50949"/>
    </source>
</evidence>
<dbReference type="PRINTS" id="PR00035">
    <property type="entry name" value="HTHGNTR"/>
</dbReference>
<dbReference type="SUPFAM" id="SSF48008">
    <property type="entry name" value="GntR ligand-binding domain-like"/>
    <property type="match status" value="1"/>
</dbReference>
<accession>A0ABT0DG11</accession>
<reference evidence="5 6" key="1">
    <citation type="submission" date="2022-04" db="EMBL/GenBank/DDBJ databases">
        <authorList>
            <person name="Grouzdev D.S."/>
            <person name="Pantiukh K.S."/>
            <person name="Krutkina M.S."/>
        </authorList>
    </citation>
    <scope>NUCLEOTIDE SEQUENCE [LARGE SCALE GENOMIC DNA]</scope>
    <source>
        <strain evidence="5 6">6x-1</strain>
    </source>
</reference>
<dbReference type="PROSITE" id="PS50949">
    <property type="entry name" value="HTH_GNTR"/>
    <property type="match status" value="1"/>
</dbReference>
<evidence type="ECO:0000256" key="2">
    <source>
        <dbReference type="ARBA" id="ARBA00023125"/>
    </source>
</evidence>
<dbReference type="InterPro" id="IPR011711">
    <property type="entry name" value="GntR_C"/>
</dbReference>
<dbReference type="Pfam" id="PF00392">
    <property type="entry name" value="GntR"/>
    <property type="match status" value="1"/>
</dbReference>
<dbReference type="InterPro" id="IPR008920">
    <property type="entry name" value="TF_FadR/GntR_C"/>
</dbReference>
<keyword evidence="1" id="KW-0805">Transcription regulation</keyword>
<dbReference type="InterPro" id="IPR036388">
    <property type="entry name" value="WH-like_DNA-bd_sf"/>
</dbReference>
<comment type="caution">
    <text evidence="5">The sequence shown here is derived from an EMBL/GenBank/DDBJ whole genome shotgun (WGS) entry which is preliminary data.</text>
</comment>
<proteinExistence type="predicted"/>
<dbReference type="PANTHER" id="PTHR43537:SF49">
    <property type="entry name" value="TRANSCRIPTIONAL REGULATORY PROTEIN"/>
    <property type="match status" value="1"/>
</dbReference>
<dbReference type="InterPro" id="IPR036390">
    <property type="entry name" value="WH_DNA-bd_sf"/>
</dbReference>
<keyword evidence="6" id="KW-1185">Reference proteome</keyword>
<dbReference type="Gene3D" id="1.10.10.10">
    <property type="entry name" value="Winged helix-like DNA-binding domain superfamily/Winged helix DNA-binding domain"/>
    <property type="match status" value="1"/>
</dbReference>
<keyword evidence="3" id="KW-0804">Transcription</keyword>
<protein>
    <submittedName>
        <fullName evidence="5">GntR family transcriptional regulator</fullName>
    </submittedName>
</protein>
<gene>
    <name evidence="5" type="ORF">MWN34_18530</name>
</gene>
<dbReference type="PANTHER" id="PTHR43537">
    <property type="entry name" value="TRANSCRIPTIONAL REGULATOR, GNTR FAMILY"/>
    <property type="match status" value="1"/>
</dbReference>
<dbReference type="Pfam" id="PF07729">
    <property type="entry name" value="FCD"/>
    <property type="match status" value="1"/>
</dbReference>
<dbReference type="Proteomes" id="UP001203284">
    <property type="component" value="Unassembled WGS sequence"/>
</dbReference>
<feature type="domain" description="HTH gntR-type" evidence="4">
    <location>
        <begin position="30"/>
        <end position="100"/>
    </location>
</feature>
<evidence type="ECO:0000313" key="6">
    <source>
        <dbReference type="Proteomes" id="UP001203284"/>
    </source>
</evidence>
<dbReference type="Gene3D" id="1.20.120.530">
    <property type="entry name" value="GntR ligand-binding domain-like"/>
    <property type="match status" value="1"/>
</dbReference>
<organism evidence="5 6">
    <name type="scientific">Ancylobacter crimeensis</name>
    <dbReference type="NCBI Taxonomy" id="2579147"/>
    <lineage>
        <taxon>Bacteria</taxon>
        <taxon>Pseudomonadati</taxon>
        <taxon>Pseudomonadota</taxon>
        <taxon>Alphaproteobacteria</taxon>
        <taxon>Hyphomicrobiales</taxon>
        <taxon>Xanthobacteraceae</taxon>
        <taxon>Ancylobacter</taxon>
    </lineage>
</organism>
<keyword evidence="2" id="KW-0238">DNA-binding</keyword>
<evidence type="ECO:0000256" key="3">
    <source>
        <dbReference type="ARBA" id="ARBA00023163"/>
    </source>
</evidence>
<sequence length="244" mass="27948">MLLVNGEQVVNKRWHSSDHGLAIERLPAKESFKSKAYSAIKEAITNMNIYGSEEPLLLDERDISERLGASRTPIREAVAMLEQEGLLRAVPRRGILVVRRTKAEIIEMIEAWAALESMAARLAAQRASDEAIAELRIYFREFDLSRIERDRCDEYSSANIAFHQALIRLSGSTLLAAMTENLFLHVRAIRHRTIFEMDRAQRSAADHLEIIEALEARDMDRAERLVRDHTLRLARHVENHVDLD</sequence>
<name>A0ABT0DG11_9HYPH</name>
<dbReference type="SMART" id="SM00895">
    <property type="entry name" value="FCD"/>
    <property type="match status" value="1"/>
</dbReference>
<evidence type="ECO:0000313" key="5">
    <source>
        <dbReference type="EMBL" id="MCK0198898.1"/>
    </source>
</evidence>
<dbReference type="EMBL" id="JALKCH010000016">
    <property type="protein sequence ID" value="MCK0198898.1"/>
    <property type="molecule type" value="Genomic_DNA"/>
</dbReference>
<dbReference type="RefSeq" id="WP_247030801.1">
    <property type="nucleotide sequence ID" value="NZ_JALKCH010000016.1"/>
</dbReference>
<evidence type="ECO:0000256" key="1">
    <source>
        <dbReference type="ARBA" id="ARBA00023015"/>
    </source>
</evidence>